<evidence type="ECO:0000313" key="1">
    <source>
        <dbReference type="EMBL" id="VDB88263.1"/>
    </source>
</evidence>
<accession>A0A9X9MIP2</accession>
<protein>
    <submittedName>
        <fullName evidence="1">Bgt-51155</fullName>
    </submittedName>
</protein>
<sequence>MNHRQHRAISANVSLL</sequence>
<dbReference type="AlphaFoldDB" id="A0A9X9MIP2"/>
<keyword evidence="2" id="KW-1185">Reference proteome</keyword>
<dbReference type="Proteomes" id="UP000324639">
    <property type="component" value="Chromosome Bgt_-06"/>
</dbReference>
<organism evidence="1 2">
    <name type="scientific">Blumeria graminis f. sp. tritici</name>
    <dbReference type="NCBI Taxonomy" id="62690"/>
    <lineage>
        <taxon>Eukaryota</taxon>
        <taxon>Fungi</taxon>
        <taxon>Dikarya</taxon>
        <taxon>Ascomycota</taxon>
        <taxon>Pezizomycotina</taxon>
        <taxon>Leotiomycetes</taxon>
        <taxon>Erysiphales</taxon>
        <taxon>Erysiphaceae</taxon>
        <taxon>Blumeria</taxon>
    </lineage>
</organism>
<evidence type="ECO:0000313" key="2">
    <source>
        <dbReference type="Proteomes" id="UP000324639"/>
    </source>
</evidence>
<proteinExistence type="predicted"/>
<dbReference type="EMBL" id="LR026989">
    <property type="protein sequence ID" value="VDB88263.1"/>
    <property type="molecule type" value="Genomic_DNA"/>
</dbReference>
<reference evidence="1 2" key="1">
    <citation type="submission" date="2018-08" db="EMBL/GenBank/DDBJ databases">
        <authorList>
            <person name="Muller C M."/>
        </authorList>
    </citation>
    <scope>NUCLEOTIDE SEQUENCE [LARGE SCALE GENOMIC DNA]</scope>
</reference>
<gene>
    <name evidence="1" type="ORF">BGT96224V316_LOCUS4475</name>
</gene>
<name>A0A9X9MIP2_BLUGR</name>